<feature type="transmembrane region" description="Helical" evidence="6">
    <location>
        <begin position="389"/>
        <end position="407"/>
    </location>
</feature>
<dbReference type="Pfam" id="PF02687">
    <property type="entry name" value="FtsX"/>
    <property type="match status" value="1"/>
</dbReference>
<dbReference type="Pfam" id="PF12704">
    <property type="entry name" value="MacB_PCD"/>
    <property type="match status" value="1"/>
</dbReference>
<evidence type="ECO:0000256" key="5">
    <source>
        <dbReference type="ARBA" id="ARBA00023136"/>
    </source>
</evidence>
<dbReference type="RefSeq" id="WP_200802471.1">
    <property type="nucleotide sequence ID" value="NZ_FRFE01000043.1"/>
</dbReference>
<gene>
    <name evidence="9" type="ORF">SAMN02745220_04845</name>
</gene>
<dbReference type="PANTHER" id="PTHR43738">
    <property type="entry name" value="ABC TRANSPORTER, MEMBRANE PROTEIN"/>
    <property type="match status" value="1"/>
</dbReference>
<dbReference type="InterPro" id="IPR025857">
    <property type="entry name" value="MacB_PCD"/>
</dbReference>
<dbReference type="GO" id="GO:0005886">
    <property type="term" value="C:plasma membrane"/>
    <property type="evidence" value="ECO:0007669"/>
    <property type="project" value="UniProtKB-SubCell"/>
</dbReference>
<keyword evidence="2" id="KW-1003">Cell membrane</keyword>
<keyword evidence="4 6" id="KW-1133">Transmembrane helix</keyword>
<dbReference type="PANTHER" id="PTHR43738:SF2">
    <property type="entry name" value="ABC TRANSPORTER PERMEASE"/>
    <property type="match status" value="1"/>
</dbReference>
<feature type="transmembrane region" description="Helical" evidence="6">
    <location>
        <begin position="298"/>
        <end position="319"/>
    </location>
</feature>
<evidence type="ECO:0000313" key="9">
    <source>
        <dbReference type="EMBL" id="SHO52939.1"/>
    </source>
</evidence>
<keyword evidence="10" id="KW-1185">Reference proteome</keyword>
<dbReference type="AlphaFoldDB" id="A0A1M7YJZ5"/>
<accession>A0A1M7YJZ5</accession>
<feature type="domain" description="MacB-like periplasmic core" evidence="8">
    <location>
        <begin position="22"/>
        <end position="213"/>
    </location>
</feature>
<dbReference type="EMBL" id="FRFE01000043">
    <property type="protein sequence ID" value="SHO52939.1"/>
    <property type="molecule type" value="Genomic_DNA"/>
</dbReference>
<evidence type="ECO:0000256" key="6">
    <source>
        <dbReference type="SAM" id="Phobius"/>
    </source>
</evidence>
<dbReference type="STRING" id="1121416.SAMN02745220_04845"/>
<evidence type="ECO:0000256" key="3">
    <source>
        <dbReference type="ARBA" id="ARBA00022692"/>
    </source>
</evidence>
<evidence type="ECO:0000256" key="1">
    <source>
        <dbReference type="ARBA" id="ARBA00004651"/>
    </source>
</evidence>
<dbReference type="InterPro" id="IPR051125">
    <property type="entry name" value="ABC-4/HrtB_transporter"/>
</dbReference>
<feature type="transmembrane region" description="Helical" evidence="6">
    <location>
        <begin position="339"/>
        <end position="369"/>
    </location>
</feature>
<proteinExistence type="predicted"/>
<evidence type="ECO:0000259" key="7">
    <source>
        <dbReference type="Pfam" id="PF02687"/>
    </source>
</evidence>
<organism evidence="9 10">
    <name type="scientific">Desulfopila aestuarii DSM 18488</name>
    <dbReference type="NCBI Taxonomy" id="1121416"/>
    <lineage>
        <taxon>Bacteria</taxon>
        <taxon>Pseudomonadati</taxon>
        <taxon>Thermodesulfobacteriota</taxon>
        <taxon>Desulfobulbia</taxon>
        <taxon>Desulfobulbales</taxon>
        <taxon>Desulfocapsaceae</taxon>
        <taxon>Desulfopila</taxon>
    </lineage>
</organism>
<evidence type="ECO:0000256" key="2">
    <source>
        <dbReference type="ARBA" id="ARBA00022475"/>
    </source>
</evidence>
<keyword evidence="5 6" id="KW-0472">Membrane</keyword>
<keyword evidence="3 6" id="KW-0812">Transmembrane</keyword>
<feature type="domain" description="ABC3 transporter permease C-terminal" evidence="7">
    <location>
        <begin position="299"/>
        <end position="416"/>
    </location>
</feature>
<name>A0A1M7YJZ5_9BACT</name>
<evidence type="ECO:0000259" key="8">
    <source>
        <dbReference type="Pfam" id="PF12704"/>
    </source>
</evidence>
<sequence length="427" mass="45964">MLMRSLLTLAWSSLGSRRFVALLTVACIGLGSAVLIVVEQIRTEAREAFTRSVSGVDLLVGPRGGSVELLMGVVFRTGTPGRGMTFESYRQIAALPGVNWALPVSFGDSHHGYPVMGTDADYFKHFRYGRSQPLAFAAGNPFADVFDAVIGAEVADRLGYRLNQQIALEHGLEAAMDANHSHQDKPFRIVGILQRTGTAVDRTVHVSLAGIEAMHADWVDGRPPDAFDKLSAEEARLVVKDPERISAMLVALDQRAAALFMQARLGNWPAEPLSAVMPGPALLELWEIVGVAENVLRGMSWCVIIVVLVGMLTVLWSGLEERRHEMAVLRAVGARPRHIFMLIIGEALLLTLGGVVVGIFLAVSTLSALESTLVQQYGLSLSAAFSGRTIVPLFSGLLAAGLLAGLLPAMRCYRRSLSDGLNPEMGS</sequence>
<dbReference type="InterPro" id="IPR003838">
    <property type="entry name" value="ABC3_permease_C"/>
</dbReference>
<evidence type="ECO:0000313" key="10">
    <source>
        <dbReference type="Proteomes" id="UP000184603"/>
    </source>
</evidence>
<comment type="subcellular location">
    <subcellularLocation>
        <location evidence="1">Cell membrane</location>
        <topology evidence="1">Multi-pass membrane protein</topology>
    </subcellularLocation>
</comment>
<protein>
    <submittedName>
        <fullName evidence="9">Putative ABC transport system permease protein</fullName>
    </submittedName>
</protein>
<evidence type="ECO:0000256" key="4">
    <source>
        <dbReference type="ARBA" id="ARBA00022989"/>
    </source>
</evidence>
<dbReference type="Proteomes" id="UP000184603">
    <property type="component" value="Unassembled WGS sequence"/>
</dbReference>
<reference evidence="9 10" key="1">
    <citation type="submission" date="2016-12" db="EMBL/GenBank/DDBJ databases">
        <authorList>
            <person name="Song W.-J."/>
            <person name="Kurnit D.M."/>
        </authorList>
    </citation>
    <scope>NUCLEOTIDE SEQUENCE [LARGE SCALE GENOMIC DNA]</scope>
    <source>
        <strain evidence="9 10">DSM 18488</strain>
    </source>
</reference>